<dbReference type="PANTHER" id="PTHR30046">
    <property type="entry name" value="FLAGELLAR M-RING PROTEIN"/>
    <property type="match status" value="1"/>
</dbReference>
<evidence type="ECO:0000256" key="1">
    <source>
        <dbReference type="ARBA" id="ARBA00004117"/>
    </source>
</evidence>
<dbReference type="Pfam" id="PF01514">
    <property type="entry name" value="YscJ_FliF"/>
    <property type="match status" value="1"/>
</dbReference>
<dbReference type="PANTHER" id="PTHR30046:SF0">
    <property type="entry name" value="FLAGELLAR M-RING PROTEIN"/>
    <property type="match status" value="1"/>
</dbReference>
<evidence type="ECO:0000256" key="3">
    <source>
        <dbReference type="ARBA" id="ARBA00007971"/>
    </source>
</evidence>
<dbReference type="PRINTS" id="PR01009">
    <property type="entry name" value="FLGMRINGFLIF"/>
</dbReference>
<protein>
    <recommendedName>
        <fullName evidence="9">Flagellar M-ring protein</fullName>
    </recommendedName>
</protein>
<dbReference type="NCBIfam" id="TIGR00206">
    <property type="entry name" value="fliF"/>
    <property type="match status" value="1"/>
</dbReference>
<evidence type="ECO:0000313" key="14">
    <source>
        <dbReference type="EMBL" id="MFD1674706.1"/>
    </source>
</evidence>
<dbReference type="Proteomes" id="UP001597079">
    <property type="component" value="Unassembled WGS sequence"/>
</dbReference>
<evidence type="ECO:0000256" key="10">
    <source>
        <dbReference type="SAM" id="MobiDB-lite"/>
    </source>
</evidence>
<keyword evidence="15" id="KW-1185">Reference proteome</keyword>
<dbReference type="InterPro" id="IPR043427">
    <property type="entry name" value="YscJ/FliF"/>
</dbReference>
<feature type="transmembrane region" description="Helical" evidence="11">
    <location>
        <begin position="27"/>
        <end position="45"/>
    </location>
</feature>
<organism evidence="14 15">
    <name type="scientific">Alicyclobacillus fodiniaquatilis</name>
    <dbReference type="NCBI Taxonomy" id="1661150"/>
    <lineage>
        <taxon>Bacteria</taxon>
        <taxon>Bacillati</taxon>
        <taxon>Bacillota</taxon>
        <taxon>Bacilli</taxon>
        <taxon>Bacillales</taxon>
        <taxon>Alicyclobacillaceae</taxon>
        <taxon>Alicyclobacillus</taxon>
    </lineage>
</organism>
<sequence>MNETMRGLWTRVVDRWKSISPNMRRNLIVIVVAILAVLTTVIWLLSRPHYVVVMSGLDDKSLGQVETQLQTLKIPDQIEGSSILVPNADANQARVQLAMAGLPQSGYIGYSGVGTSIGMTQDQFNIQVLDALQQSLNSTISSIDGVESAQVHIVMPQQQLFVSQAPADAKASVFVTLGNGVQLSSQQVAGIQQLVAHSVSGLTTGDVSVVDQNGTTLSGAAASSSTASASTEAGMRTQLESDMTQKLTNELAQIVGQGNAVVAVHVNATFNQVQSKSHTLQDAPGSTDGFVTSEQTNKTQSTSPGTTAGGAVGQAGNNPNNPTAYTANNGSGNGNSTSSQTTTNYDYSYTNQTTTEDPMQIQGYDVGVFLNSNDKSINAAEVQKIKTFVSSMVGQSAGQGKNSVTVSSVPFNQPTQSTSVQSSKLNDVMYGATALLALLLLGGAIAWRRRKARLGTTDIVARVQDAYDSELEQLPPTEDELLREQLMGMARQRPDDFASLLRTWLSE</sequence>
<keyword evidence="14" id="KW-0282">Flagellum</keyword>
<dbReference type="Gene3D" id="3.30.300.30">
    <property type="match status" value="1"/>
</dbReference>
<dbReference type="InterPro" id="IPR000067">
    <property type="entry name" value="FlgMring_FliF"/>
</dbReference>
<comment type="similarity">
    <text evidence="3 9">Belongs to the FliF family.</text>
</comment>
<feature type="transmembrane region" description="Helical" evidence="11">
    <location>
        <begin position="428"/>
        <end position="447"/>
    </location>
</feature>
<evidence type="ECO:0000259" key="12">
    <source>
        <dbReference type="Pfam" id="PF01514"/>
    </source>
</evidence>
<evidence type="ECO:0000256" key="9">
    <source>
        <dbReference type="PIRNR" id="PIRNR004862"/>
    </source>
</evidence>
<evidence type="ECO:0000256" key="5">
    <source>
        <dbReference type="ARBA" id="ARBA00022692"/>
    </source>
</evidence>
<keyword evidence="6 11" id="KW-1133">Transmembrane helix</keyword>
<dbReference type="InterPro" id="IPR006182">
    <property type="entry name" value="FliF_N_dom"/>
</dbReference>
<evidence type="ECO:0000256" key="4">
    <source>
        <dbReference type="ARBA" id="ARBA00022475"/>
    </source>
</evidence>
<reference evidence="15" key="1">
    <citation type="journal article" date="2019" name="Int. J. Syst. Evol. Microbiol.">
        <title>The Global Catalogue of Microorganisms (GCM) 10K type strain sequencing project: providing services to taxonomists for standard genome sequencing and annotation.</title>
        <authorList>
            <consortium name="The Broad Institute Genomics Platform"/>
            <consortium name="The Broad Institute Genome Sequencing Center for Infectious Disease"/>
            <person name="Wu L."/>
            <person name="Ma J."/>
        </authorList>
    </citation>
    <scope>NUCLEOTIDE SEQUENCE [LARGE SCALE GENOMIC DNA]</scope>
    <source>
        <strain evidence="15">CGMCC 1.12286</strain>
    </source>
</reference>
<comment type="subcellular location">
    <subcellularLocation>
        <location evidence="1 9">Bacterial flagellum basal body</location>
    </subcellularLocation>
    <subcellularLocation>
        <location evidence="2">Cell membrane</location>
        <topology evidence="2">Multi-pass membrane protein</topology>
    </subcellularLocation>
</comment>
<evidence type="ECO:0000256" key="8">
    <source>
        <dbReference type="ARBA" id="ARBA00023143"/>
    </source>
</evidence>
<accession>A0ABW4JGB1</accession>
<dbReference type="PIRSF" id="PIRSF004862">
    <property type="entry name" value="FliF"/>
    <property type="match status" value="1"/>
</dbReference>
<evidence type="ECO:0000256" key="7">
    <source>
        <dbReference type="ARBA" id="ARBA00023136"/>
    </source>
</evidence>
<dbReference type="EMBL" id="JBHUCX010000020">
    <property type="protein sequence ID" value="MFD1674706.1"/>
    <property type="molecule type" value="Genomic_DNA"/>
</dbReference>
<feature type="domain" description="Flagellar M-ring C-terminal" evidence="13">
    <location>
        <begin position="251"/>
        <end position="411"/>
    </location>
</feature>
<keyword evidence="4" id="KW-1003">Cell membrane</keyword>
<comment type="caution">
    <text evidence="14">The sequence shown here is derived from an EMBL/GenBank/DDBJ whole genome shotgun (WGS) entry which is preliminary data.</text>
</comment>
<keyword evidence="5 11" id="KW-0812">Transmembrane</keyword>
<evidence type="ECO:0000256" key="11">
    <source>
        <dbReference type="SAM" id="Phobius"/>
    </source>
</evidence>
<keyword evidence="8 9" id="KW-0975">Bacterial flagellum</keyword>
<dbReference type="Pfam" id="PF08345">
    <property type="entry name" value="YscJ_FliF_C"/>
    <property type="match status" value="1"/>
</dbReference>
<evidence type="ECO:0000259" key="13">
    <source>
        <dbReference type="Pfam" id="PF08345"/>
    </source>
</evidence>
<evidence type="ECO:0000256" key="6">
    <source>
        <dbReference type="ARBA" id="ARBA00022989"/>
    </source>
</evidence>
<keyword evidence="7 11" id="KW-0472">Membrane</keyword>
<dbReference type="RefSeq" id="WP_377942561.1">
    <property type="nucleotide sequence ID" value="NZ_JBHUCX010000020.1"/>
</dbReference>
<gene>
    <name evidence="14" type="primary">fliF</name>
    <name evidence="14" type="ORF">ACFSB2_08330</name>
</gene>
<dbReference type="InterPro" id="IPR013556">
    <property type="entry name" value="Flag_M-ring_C"/>
</dbReference>
<keyword evidence="14" id="KW-0969">Cilium</keyword>
<feature type="region of interest" description="Disordered" evidence="10">
    <location>
        <begin position="275"/>
        <end position="356"/>
    </location>
</feature>
<name>A0ABW4JGB1_9BACL</name>
<evidence type="ECO:0000256" key="2">
    <source>
        <dbReference type="ARBA" id="ARBA00004651"/>
    </source>
</evidence>
<evidence type="ECO:0000313" key="15">
    <source>
        <dbReference type="Proteomes" id="UP001597079"/>
    </source>
</evidence>
<feature type="compositionally biased region" description="Polar residues" evidence="10">
    <location>
        <begin position="289"/>
        <end position="303"/>
    </location>
</feature>
<keyword evidence="14" id="KW-0966">Cell projection</keyword>
<proteinExistence type="inferred from homology"/>
<dbReference type="InterPro" id="IPR045851">
    <property type="entry name" value="AMP-bd_C_sf"/>
</dbReference>
<comment type="function">
    <text evidence="9">The M ring may be actively involved in energy transduction.</text>
</comment>
<feature type="compositionally biased region" description="Low complexity" evidence="10">
    <location>
        <begin position="314"/>
        <end position="355"/>
    </location>
</feature>
<feature type="domain" description="Flagellar M-ring N-terminal" evidence="12">
    <location>
        <begin position="46"/>
        <end position="218"/>
    </location>
</feature>